<evidence type="ECO:0000313" key="4">
    <source>
        <dbReference type="Proteomes" id="UP001549320"/>
    </source>
</evidence>
<feature type="signal peptide" evidence="2">
    <location>
        <begin position="1"/>
        <end position="26"/>
    </location>
</feature>
<dbReference type="RefSeq" id="WP_354444525.1">
    <property type="nucleotide sequence ID" value="NZ_JBEPSH010000005.1"/>
</dbReference>
<comment type="similarity">
    <text evidence="1">Belongs to the UPF0065 (bug) family.</text>
</comment>
<reference evidence="3 4" key="1">
    <citation type="submission" date="2024-06" db="EMBL/GenBank/DDBJ databases">
        <title>Sorghum-associated microbial communities from plants grown in Nebraska, USA.</title>
        <authorList>
            <person name="Schachtman D."/>
        </authorList>
    </citation>
    <scope>NUCLEOTIDE SEQUENCE [LARGE SCALE GENOMIC DNA]</scope>
    <source>
        <strain evidence="3 4">2709</strain>
    </source>
</reference>
<dbReference type="Gene3D" id="3.40.190.150">
    <property type="entry name" value="Bordetella uptake gene, domain 1"/>
    <property type="match status" value="1"/>
</dbReference>
<sequence length="327" mass="35013">MTLGKRTTLFLAATALLGLSSLQAQAQNFPTRAVKIITPSSAGSGPDTALRALGEQLSKKWGQPVIIDNRPGGNGFIATTAFKQAQADGHDLIAPDSANITTHPHTFSKLPYNPQKDFEPIRPVLLTDFYVVVAKDSPFNSLADIVAAAKAKPGQLTYGSWAVGSPGHLGALRLESLTGIKMTHVPYKEMPQLFASVSNKEVDWALGSAASAGPMEKGGRVKFIGLGAPKRSAIYPDAASTEESPVTKGFESNAWVGLFAPPGTPKAIKDKISADVREAMATPAMQERYRVLGYEIMDLGPEQFAERIRKDTAVWQKVIQQSGLKLD</sequence>
<evidence type="ECO:0000256" key="1">
    <source>
        <dbReference type="ARBA" id="ARBA00006987"/>
    </source>
</evidence>
<dbReference type="Proteomes" id="UP001549320">
    <property type="component" value="Unassembled WGS sequence"/>
</dbReference>
<dbReference type="SUPFAM" id="SSF53850">
    <property type="entry name" value="Periplasmic binding protein-like II"/>
    <property type="match status" value="1"/>
</dbReference>
<proteinExistence type="inferred from homology"/>
<keyword evidence="2" id="KW-0732">Signal</keyword>
<dbReference type="PANTHER" id="PTHR42928:SF5">
    <property type="entry name" value="BLR1237 PROTEIN"/>
    <property type="match status" value="1"/>
</dbReference>
<protein>
    <submittedName>
        <fullName evidence="3">Tripartite-type tricarboxylate transporter receptor subunit TctC</fullName>
    </submittedName>
</protein>
<dbReference type="Pfam" id="PF03401">
    <property type="entry name" value="TctC"/>
    <property type="match status" value="1"/>
</dbReference>
<dbReference type="PANTHER" id="PTHR42928">
    <property type="entry name" value="TRICARBOXYLATE-BINDING PROTEIN"/>
    <property type="match status" value="1"/>
</dbReference>
<dbReference type="Gene3D" id="3.40.190.10">
    <property type="entry name" value="Periplasmic binding protein-like II"/>
    <property type="match status" value="1"/>
</dbReference>
<keyword evidence="4" id="KW-1185">Reference proteome</keyword>
<evidence type="ECO:0000256" key="2">
    <source>
        <dbReference type="SAM" id="SignalP"/>
    </source>
</evidence>
<comment type="caution">
    <text evidence="3">The sequence shown here is derived from an EMBL/GenBank/DDBJ whole genome shotgun (WGS) entry which is preliminary data.</text>
</comment>
<dbReference type="InterPro" id="IPR005064">
    <property type="entry name" value="BUG"/>
</dbReference>
<dbReference type="InterPro" id="IPR042100">
    <property type="entry name" value="Bug_dom1"/>
</dbReference>
<gene>
    <name evidence="3" type="ORF">ABIE13_002938</name>
</gene>
<keyword evidence="3" id="KW-0675">Receptor</keyword>
<feature type="chain" id="PRO_5045217411" evidence="2">
    <location>
        <begin position="27"/>
        <end position="327"/>
    </location>
</feature>
<name>A0ABV2QB92_9BURK</name>
<dbReference type="PIRSF" id="PIRSF017082">
    <property type="entry name" value="YflP"/>
    <property type="match status" value="1"/>
</dbReference>
<organism evidence="3 4">
    <name type="scientific">Ottowia thiooxydans</name>
    <dbReference type="NCBI Taxonomy" id="219182"/>
    <lineage>
        <taxon>Bacteria</taxon>
        <taxon>Pseudomonadati</taxon>
        <taxon>Pseudomonadota</taxon>
        <taxon>Betaproteobacteria</taxon>
        <taxon>Burkholderiales</taxon>
        <taxon>Comamonadaceae</taxon>
        <taxon>Ottowia</taxon>
    </lineage>
</organism>
<dbReference type="EMBL" id="JBEPSH010000005">
    <property type="protein sequence ID" value="MET4577827.1"/>
    <property type="molecule type" value="Genomic_DNA"/>
</dbReference>
<dbReference type="CDD" id="cd07012">
    <property type="entry name" value="PBP2_Bug_TTT"/>
    <property type="match status" value="1"/>
</dbReference>
<evidence type="ECO:0000313" key="3">
    <source>
        <dbReference type="EMBL" id="MET4577827.1"/>
    </source>
</evidence>
<accession>A0ABV2QB92</accession>